<keyword evidence="2" id="KW-1185">Reference proteome</keyword>
<evidence type="ECO:0000313" key="1">
    <source>
        <dbReference type="EMBL" id="KAF9467769.1"/>
    </source>
</evidence>
<gene>
    <name evidence="1" type="ORF">BDZ94DRAFT_1247644</name>
</gene>
<accession>A0A9P6CP95</accession>
<dbReference type="AlphaFoldDB" id="A0A9P6CP95"/>
<dbReference type="EMBL" id="MU150235">
    <property type="protein sequence ID" value="KAF9467769.1"/>
    <property type="molecule type" value="Genomic_DNA"/>
</dbReference>
<reference evidence="1" key="1">
    <citation type="submission" date="2020-11" db="EMBL/GenBank/DDBJ databases">
        <authorList>
            <consortium name="DOE Joint Genome Institute"/>
            <person name="Ahrendt S."/>
            <person name="Riley R."/>
            <person name="Andreopoulos W."/>
            <person name="Labutti K."/>
            <person name="Pangilinan J."/>
            <person name="Ruiz-Duenas F.J."/>
            <person name="Barrasa J.M."/>
            <person name="Sanchez-Garcia M."/>
            <person name="Camarero S."/>
            <person name="Miyauchi S."/>
            <person name="Serrano A."/>
            <person name="Linde D."/>
            <person name="Babiker R."/>
            <person name="Drula E."/>
            <person name="Ayuso-Fernandez I."/>
            <person name="Pacheco R."/>
            <person name="Padilla G."/>
            <person name="Ferreira P."/>
            <person name="Barriuso J."/>
            <person name="Kellner H."/>
            <person name="Castanera R."/>
            <person name="Alfaro M."/>
            <person name="Ramirez L."/>
            <person name="Pisabarro A.G."/>
            <person name="Kuo A."/>
            <person name="Tritt A."/>
            <person name="Lipzen A."/>
            <person name="He G."/>
            <person name="Yan M."/>
            <person name="Ng V."/>
            <person name="Cullen D."/>
            <person name="Martin F."/>
            <person name="Rosso M.-N."/>
            <person name="Henrissat B."/>
            <person name="Hibbett D."/>
            <person name="Martinez A.T."/>
            <person name="Grigoriev I.V."/>
        </authorList>
    </citation>
    <scope>NUCLEOTIDE SEQUENCE</scope>
    <source>
        <strain evidence="1">CBS 247.69</strain>
    </source>
</reference>
<dbReference type="Proteomes" id="UP000807353">
    <property type="component" value="Unassembled WGS sequence"/>
</dbReference>
<evidence type="ECO:0000313" key="2">
    <source>
        <dbReference type="Proteomes" id="UP000807353"/>
    </source>
</evidence>
<sequence length="135" mass="15851">MHPCLQVTELVQLIFDYIEPDEDGSDETYGHNAESPKTLASLARTCKSFTDQLSLTPFVQCMPLDLWVIRPFNQAWDRNSGGKCVRFRRSTQRTDWDRFEFYANKIHHLGVLRRWTPGRWDGDFKHMSISKKKVT</sequence>
<comment type="caution">
    <text evidence="1">The sequence shown here is derived from an EMBL/GenBank/DDBJ whole genome shotgun (WGS) entry which is preliminary data.</text>
</comment>
<dbReference type="OrthoDB" id="3069268at2759"/>
<protein>
    <submittedName>
        <fullName evidence="1">Uncharacterized protein</fullName>
    </submittedName>
</protein>
<name>A0A9P6CP95_9AGAR</name>
<organism evidence="1 2">
    <name type="scientific">Collybia nuda</name>
    <dbReference type="NCBI Taxonomy" id="64659"/>
    <lineage>
        <taxon>Eukaryota</taxon>
        <taxon>Fungi</taxon>
        <taxon>Dikarya</taxon>
        <taxon>Basidiomycota</taxon>
        <taxon>Agaricomycotina</taxon>
        <taxon>Agaricomycetes</taxon>
        <taxon>Agaricomycetidae</taxon>
        <taxon>Agaricales</taxon>
        <taxon>Tricholomatineae</taxon>
        <taxon>Clitocybaceae</taxon>
        <taxon>Collybia</taxon>
    </lineage>
</organism>
<proteinExistence type="predicted"/>